<reference evidence="3" key="1">
    <citation type="submission" date="2018-05" db="EMBL/GenBank/DDBJ databases">
        <title>Zavarzinia sp. HR-AS.</title>
        <authorList>
            <person name="Lee Y."/>
            <person name="Jeon C.O."/>
        </authorList>
    </citation>
    <scope>NUCLEOTIDE SEQUENCE [LARGE SCALE GENOMIC DNA]</scope>
    <source>
        <strain evidence="3">DSM 1231</strain>
    </source>
</reference>
<dbReference type="Proteomes" id="UP000246077">
    <property type="component" value="Unassembled WGS sequence"/>
</dbReference>
<evidence type="ECO:0000313" key="2">
    <source>
        <dbReference type="EMBL" id="PWR21037.1"/>
    </source>
</evidence>
<evidence type="ECO:0000313" key="3">
    <source>
        <dbReference type="Proteomes" id="UP000246077"/>
    </source>
</evidence>
<proteinExistence type="predicted"/>
<gene>
    <name evidence="2" type="ORF">DKG75_13705</name>
</gene>
<accession>A0A317E1R9</accession>
<dbReference type="AlphaFoldDB" id="A0A317E1R9"/>
<keyword evidence="3" id="KW-1185">Reference proteome</keyword>
<sequence>MLNKAVGHRAAPSSKGRLHITQGASHPGEAVRLHTLWITKRTVQARQAIAASPERRSIMVEDLDDAVMQEMLDHVAARQR</sequence>
<organism evidence="2 3">
    <name type="scientific">Zavarzinia compransoris</name>
    <dbReference type="NCBI Taxonomy" id="1264899"/>
    <lineage>
        <taxon>Bacteria</taxon>
        <taxon>Pseudomonadati</taxon>
        <taxon>Pseudomonadota</taxon>
        <taxon>Alphaproteobacteria</taxon>
        <taxon>Rhodospirillales</taxon>
        <taxon>Zavarziniaceae</taxon>
        <taxon>Zavarzinia</taxon>
    </lineage>
</organism>
<protein>
    <submittedName>
        <fullName evidence="2">Uncharacterized protein</fullName>
    </submittedName>
</protein>
<comment type="caution">
    <text evidence="2">The sequence shown here is derived from an EMBL/GenBank/DDBJ whole genome shotgun (WGS) entry which is preliminary data.</text>
</comment>
<feature type="region of interest" description="Disordered" evidence="1">
    <location>
        <begin position="1"/>
        <end position="26"/>
    </location>
</feature>
<evidence type="ECO:0000256" key="1">
    <source>
        <dbReference type="SAM" id="MobiDB-lite"/>
    </source>
</evidence>
<dbReference type="EMBL" id="QGLF01000003">
    <property type="protein sequence ID" value="PWR21037.1"/>
    <property type="molecule type" value="Genomic_DNA"/>
</dbReference>
<name>A0A317E1R9_9PROT</name>